<dbReference type="Pfam" id="PF05726">
    <property type="entry name" value="Pirin_C"/>
    <property type="match status" value="1"/>
</dbReference>
<dbReference type="InterPro" id="IPR011009">
    <property type="entry name" value="Kinase-like_dom_sf"/>
</dbReference>
<dbReference type="Proteomes" id="UP000676310">
    <property type="component" value="Unassembled WGS sequence"/>
</dbReference>
<feature type="domain" description="Protein kinase" evidence="5">
    <location>
        <begin position="542"/>
        <end position="898"/>
    </location>
</feature>
<dbReference type="Pfam" id="PF00069">
    <property type="entry name" value="Pkinase"/>
    <property type="match status" value="1"/>
</dbReference>
<accession>A0A8J2ID59</accession>
<dbReference type="PANTHER" id="PTHR13903:SF8">
    <property type="entry name" value="PIRIN"/>
    <property type="match status" value="1"/>
</dbReference>
<dbReference type="Gene3D" id="1.10.510.10">
    <property type="entry name" value="Transferase(Phosphotransferase) domain 1"/>
    <property type="match status" value="1"/>
</dbReference>
<dbReference type="PROSITE" id="PS50011">
    <property type="entry name" value="PROTEIN_KINASE_DOM"/>
    <property type="match status" value="1"/>
</dbReference>
<feature type="transmembrane region" description="Helical" evidence="4">
    <location>
        <begin position="414"/>
        <end position="435"/>
    </location>
</feature>
<reference evidence="6" key="1">
    <citation type="submission" date="2021-05" db="EMBL/GenBank/DDBJ databases">
        <authorList>
            <person name="Stam R."/>
        </authorList>
    </citation>
    <scope>NUCLEOTIDE SEQUENCE</scope>
    <source>
        <strain evidence="6">CS162</strain>
    </source>
</reference>
<feature type="region of interest" description="Disordered" evidence="3">
    <location>
        <begin position="1261"/>
        <end position="1282"/>
    </location>
</feature>
<dbReference type="InterPro" id="IPR000719">
    <property type="entry name" value="Prot_kinase_dom"/>
</dbReference>
<organism evidence="6 7">
    <name type="scientific">Alternaria atra</name>
    <dbReference type="NCBI Taxonomy" id="119953"/>
    <lineage>
        <taxon>Eukaryota</taxon>
        <taxon>Fungi</taxon>
        <taxon>Dikarya</taxon>
        <taxon>Ascomycota</taxon>
        <taxon>Pezizomycotina</taxon>
        <taxon>Dothideomycetes</taxon>
        <taxon>Pleosporomycetidae</taxon>
        <taxon>Pleosporales</taxon>
        <taxon>Pleosporineae</taxon>
        <taxon>Pleosporaceae</taxon>
        <taxon>Alternaria</taxon>
        <taxon>Alternaria sect. Ulocladioides</taxon>
    </lineage>
</organism>
<feature type="region of interest" description="Disordered" evidence="3">
    <location>
        <begin position="1322"/>
        <end position="1341"/>
    </location>
</feature>
<dbReference type="SUPFAM" id="SSF51182">
    <property type="entry name" value="RmlC-like cupins"/>
    <property type="match status" value="1"/>
</dbReference>
<dbReference type="Gene3D" id="2.60.120.10">
    <property type="entry name" value="Jelly Rolls"/>
    <property type="match status" value="2"/>
</dbReference>
<dbReference type="SUPFAM" id="SSF56112">
    <property type="entry name" value="Protein kinase-like (PK-like)"/>
    <property type="match status" value="1"/>
</dbReference>
<feature type="compositionally biased region" description="Basic residues" evidence="3">
    <location>
        <begin position="1330"/>
        <end position="1341"/>
    </location>
</feature>
<evidence type="ECO:0000256" key="4">
    <source>
        <dbReference type="SAM" id="Phobius"/>
    </source>
</evidence>
<dbReference type="PANTHER" id="PTHR13903">
    <property type="entry name" value="PIRIN-RELATED"/>
    <property type="match status" value="1"/>
</dbReference>
<gene>
    <name evidence="6" type="ORF">ALTATR162_LOCUS11623</name>
</gene>
<dbReference type="GO" id="GO:0004672">
    <property type="term" value="F:protein kinase activity"/>
    <property type="evidence" value="ECO:0007669"/>
    <property type="project" value="InterPro"/>
</dbReference>
<comment type="caution">
    <text evidence="6">The sequence shown here is derived from an EMBL/GenBank/DDBJ whole genome shotgun (WGS) entry which is preliminary data.</text>
</comment>
<feature type="transmembrane region" description="Helical" evidence="4">
    <location>
        <begin position="773"/>
        <end position="794"/>
    </location>
</feature>
<dbReference type="OrthoDB" id="248923at2759"/>
<name>A0A8J2ID59_9PLEO</name>
<dbReference type="InterPro" id="IPR003829">
    <property type="entry name" value="Pirin_N_dom"/>
</dbReference>
<evidence type="ECO:0000256" key="3">
    <source>
        <dbReference type="SAM" id="MobiDB-lite"/>
    </source>
</evidence>
<dbReference type="SMART" id="SM00220">
    <property type="entry name" value="S_TKc"/>
    <property type="match status" value="1"/>
</dbReference>
<evidence type="ECO:0000256" key="2">
    <source>
        <dbReference type="RuleBase" id="RU003457"/>
    </source>
</evidence>
<protein>
    <recommendedName>
        <fullName evidence="5">Protein kinase domain-containing protein</fullName>
    </recommendedName>
</protein>
<dbReference type="InterPro" id="IPR008778">
    <property type="entry name" value="Pirin_C_dom"/>
</dbReference>
<keyword evidence="4" id="KW-0812">Transmembrane</keyword>
<dbReference type="CDD" id="cd02247">
    <property type="entry name" value="cupin_pirin_C"/>
    <property type="match status" value="1"/>
</dbReference>
<sequence>MTSNPSTTMFRGLPVIPDETYSTHAPRRISKLFLAAEVEEGAGMRVRRGIGLGKLRHLSPFVMLDHFNSTFGNDMDAGAPDHPHRGQETISYIIQGGVDHEDFAGNRGTLEAGDLQFMTAGRGIMHSEIPRNTADGEPNVGMQLWVDLPKELKYCEPRYRDLRAKDIPQATSEDDGRVHVKVISGQAFGVESAKELSYTPVWYLHFTVQPGGRFKQSLPRGWNAFCYVLEGSIAVSDGDNSGGLPARSVDQFHMVVFEQEGDSVDVSVKDNADQAASFILVAGLPLEQPIVQYGPFVVTSREEVAQAIADFRTGKNGFERAVNWMQDIISFRGLDSLKTSSENSNEMARLADIDSKNMVELTTKLQRDASTLKKVTWLTSIYLPASFVSQFLSMGYLTVNSKASPASLRFASEMWIFVVLTLLLLALTFGGWLLLDGTGKKMWWRTHQNRVHRRVTASNTFAWRRSVALLVTHATKFSRDDLEAYTGDMKRDQSRFDLFARRFASNLPKFAVPHMETKNFRQYHAGVVLPFIGEEVIGLREDEAGHWTSEGANSKVYAFKIHREYCKFRVSSDVIQFMIEAYWDQDVNPRLELVRKQITTPRPQAFLEQSNIEHVQRFNDGHIVKLIKAYGHGPTINLIFPKAWTNLDHLLRDHVFGYGYKRDAMLEKANSWRQLLGIAKALKKIHGFADGADSRENTDNTERLCIHFDLKPDDILVESEDGNWIITDFGQAALTQRRRGKTTPSVDGHFGTDAYAPPEIEDLNMHFGRAYDIWSLGCIVLEVTAFMVLGYAGLVGSNDQSYRFFGLDQARRTMPSWSRYQDERFFCQETANGDYVVKKAIRDFITGLEQWHATSTNSSEKSTAFLRSILDLVDHMLKPNAKERPDISWVVQTLSSAMSQAQAVARMPGSHGTVREADGTFLGSSAINNIEVLHWSAADNEWDNSRLDVIENEAGYMQLYCRVPSRGAVNLSFRRSEVKILPLYAFWNPNKTYTTRTWLDFSFLSAGKRAVIPNAMFGFVGDSGLADARIVQSTLTSQDIAGSYALKYLRVSKPSSISGLVKGMLQKSKEELTLEFGTATIQIWVEQDNGEATRNAACQTSTAFEGSRSARAARMIERDKQNTPTCRIAIYLHEQGFICTIRIDVNWVLNLNEKDSKVLLFRPHPSERKRPFYASWIRPTKEEADAGYAAGVPLSPKVLQYYEDHDCFKAEEFELQFLSGAEREKFRTKFLGVKQKWHQLYQGSESTAPVNRMPDRAVRVPSDIGSPPMPKNKAELLPTTSPRNSVVEAISISSASNTSSTQNSTHEESNFIPVDTAKLMVPMDNIQRRTNGRRRKMPDHN</sequence>
<comment type="similarity">
    <text evidence="1 2">Belongs to the pirin family.</text>
</comment>
<dbReference type="GO" id="GO:0005524">
    <property type="term" value="F:ATP binding"/>
    <property type="evidence" value="ECO:0007669"/>
    <property type="project" value="InterPro"/>
</dbReference>
<dbReference type="Pfam" id="PF02678">
    <property type="entry name" value="Pirin"/>
    <property type="match status" value="1"/>
</dbReference>
<dbReference type="InterPro" id="IPR014710">
    <property type="entry name" value="RmlC-like_jellyroll"/>
</dbReference>
<evidence type="ECO:0000259" key="5">
    <source>
        <dbReference type="PROSITE" id="PS50011"/>
    </source>
</evidence>
<keyword evidence="4" id="KW-1133">Transmembrane helix</keyword>
<keyword evidence="4" id="KW-0472">Membrane</keyword>
<dbReference type="EMBL" id="CAJRGZ010000030">
    <property type="protein sequence ID" value="CAG5186584.1"/>
    <property type="molecule type" value="Genomic_DNA"/>
</dbReference>
<proteinExistence type="inferred from homology"/>
<dbReference type="GeneID" id="67011916"/>
<evidence type="ECO:0000313" key="6">
    <source>
        <dbReference type="EMBL" id="CAG5186584.1"/>
    </source>
</evidence>
<keyword evidence="7" id="KW-1185">Reference proteome</keyword>
<feature type="transmembrane region" description="Helical" evidence="4">
    <location>
        <begin position="375"/>
        <end position="394"/>
    </location>
</feature>
<dbReference type="RefSeq" id="XP_043175200.1">
    <property type="nucleotide sequence ID" value="XM_043319265.1"/>
</dbReference>
<dbReference type="InterPro" id="IPR012093">
    <property type="entry name" value="Pirin"/>
</dbReference>
<dbReference type="CDD" id="cd02909">
    <property type="entry name" value="cupin_pirin_N"/>
    <property type="match status" value="1"/>
</dbReference>
<evidence type="ECO:0000313" key="7">
    <source>
        <dbReference type="Proteomes" id="UP000676310"/>
    </source>
</evidence>
<evidence type="ECO:0000256" key="1">
    <source>
        <dbReference type="ARBA" id="ARBA00008416"/>
    </source>
</evidence>
<dbReference type="InterPro" id="IPR011051">
    <property type="entry name" value="RmlC_Cupin_sf"/>
</dbReference>